<evidence type="ECO:0000256" key="1">
    <source>
        <dbReference type="SAM" id="SignalP"/>
    </source>
</evidence>
<organism evidence="2 3">
    <name type="scientific">Sphingopyxis soli</name>
    <dbReference type="NCBI Taxonomy" id="592051"/>
    <lineage>
        <taxon>Bacteria</taxon>
        <taxon>Pseudomonadati</taxon>
        <taxon>Pseudomonadota</taxon>
        <taxon>Alphaproteobacteria</taxon>
        <taxon>Sphingomonadales</taxon>
        <taxon>Sphingomonadaceae</taxon>
        <taxon>Sphingopyxis</taxon>
    </lineage>
</organism>
<evidence type="ECO:0008006" key="4">
    <source>
        <dbReference type="Google" id="ProtNLM"/>
    </source>
</evidence>
<keyword evidence="3" id="KW-1185">Reference proteome</keyword>
<proteinExistence type="predicted"/>
<feature type="chain" id="PRO_5045234216" description="TonB-dependent receptor" evidence="1">
    <location>
        <begin position="21"/>
        <end position="234"/>
    </location>
</feature>
<keyword evidence="1" id="KW-0732">Signal</keyword>
<comment type="caution">
    <text evidence="2">The sequence shown here is derived from an EMBL/GenBank/DDBJ whole genome shotgun (WGS) entry which is preliminary data.</text>
</comment>
<dbReference type="Proteomes" id="UP001500738">
    <property type="component" value="Unassembled WGS sequence"/>
</dbReference>
<evidence type="ECO:0000313" key="3">
    <source>
        <dbReference type="Proteomes" id="UP001500738"/>
    </source>
</evidence>
<protein>
    <recommendedName>
        <fullName evidence="4">TonB-dependent receptor</fullName>
    </recommendedName>
</protein>
<feature type="signal peptide" evidence="1">
    <location>
        <begin position="1"/>
        <end position="20"/>
    </location>
</feature>
<reference evidence="3" key="1">
    <citation type="journal article" date="2019" name="Int. J. Syst. Evol. Microbiol.">
        <title>The Global Catalogue of Microorganisms (GCM) 10K type strain sequencing project: providing services to taxonomists for standard genome sequencing and annotation.</title>
        <authorList>
            <consortium name="The Broad Institute Genomics Platform"/>
            <consortium name="The Broad Institute Genome Sequencing Center for Infectious Disease"/>
            <person name="Wu L."/>
            <person name="Ma J."/>
        </authorList>
    </citation>
    <scope>NUCLEOTIDE SEQUENCE [LARGE SCALE GENOMIC DNA]</scope>
    <source>
        <strain evidence="3">JCM 15910</strain>
    </source>
</reference>
<accession>A0ABP3XAI4</accession>
<gene>
    <name evidence="2" type="ORF">GCM10009115_04520</name>
</gene>
<sequence length="234" mass="25441">MMRAYLIGAGLLLAVSPAAAQDNSNIEGEVVVTAQRASADYLSDEQTVVGLRRTADSAIQPVQFTSDSRDEDMRKREIHAMLEAAIRRADSAGVELVTGEFELTKLTLANFKDLVFGRGQRPDTSEIELYVKASLAGSVGSAQGRIDNFIKAVPPNGRALLEKNGEITLTIINPDQYRPEIVKLVAGEALKTAGVFGPDYGVEVAGLNEQLIWAQASPTEVFLYIPYRFTVRPK</sequence>
<name>A0ABP3XAI4_9SPHN</name>
<dbReference type="EMBL" id="BAAAFE010000002">
    <property type="protein sequence ID" value="GAA0861526.1"/>
    <property type="molecule type" value="Genomic_DNA"/>
</dbReference>
<evidence type="ECO:0000313" key="2">
    <source>
        <dbReference type="EMBL" id="GAA0861526.1"/>
    </source>
</evidence>